<evidence type="ECO:0000256" key="7">
    <source>
        <dbReference type="ARBA" id="ARBA00029483"/>
    </source>
</evidence>
<evidence type="ECO:0000256" key="5">
    <source>
        <dbReference type="ARBA" id="ARBA00023288"/>
    </source>
</evidence>
<evidence type="ECO:0000256" key="2">
    <source>
        <dbReference type="ARBA" id="ARBA00022525"/>
    </source>
</evidence>
<comment type="subcellular location">
    <subcellularLocation>
        <location evidence="1">Secreted</location>
    </subcellularLocation>
</comment>
<name>A0ABY8V0C9_9BACI</name>
<organism evidence="10 11">
    <name type="scientific">Pontibacillus chungwhensis</name>
    <dbReference type="NCBI Taxonomy" id="265426"/>
    <lineage>
        <taxon>Bacteria</taxon>
        <taxon>Bacillati</taxon>
        <taxon>Bacillota</taxon>
        <taxon>Bacilli</taxon>
        <taxon>Bacillales</taxon>
        <taxon>Bacillaceae</taxon>
        <taxon>Pontibacillus</taxon>
    </lineage>
</organism>
<evidence type="ECO:0000256" key="8">
    <source>
        <dbReference type="ARBA" id="ARBA00029545"/>
    </source>
</evidence>
<sequence>MLQSVVEKLMGNQSLLQQWKEGQVQFDGLTKTEELALADVFSENTGEVMKMSFWK</sequence>
<dbReference type="RefSeq" id="WP_231417995.1">
    <property type="nucleotide sequence ID" value="NZ_CP126446.1"/>
</dbReference>
<evidence type="ECO:0000313" key="11">
    <source>
        <dbReference type="Proteomes" id="UP001236652"/>
    </source>
</evidence>
<keyword evidence="6" id="KW-0636">Prenylation</keyword>
<keyword evidence="2" id="KW-0964">Secreted</keyword>
<evidence type="ECO:0000256" key="3">
    <source>
        <dbReference type="ARBA" id="ARBA00023044"/>
    </source>
</evidence>
<accession>A0ABY8V0C9</accession>
<dbReference type="InterPro" id="IPR009233">
    <property type="entry name" value="Competence_ComX_Bacillus"/>
</dbReference>
<comment type="subunit">
    <text evidence="7">Interacts directly with the sensor histidine kinase ComP and stimulates its activity.</text>
</comment>
<evidence type="ECO:0000313" key="10">
    <source>
        <dbReference type="EMBL" id="WIF99390.1"/>
    </source>
</evidence>
<gene>
    <name evidence="10" type="primary">comX</name>
    <name evidence="10" type="ORF">QNI29_06955</name>
</gene>
<keyword evidence="11" id="KW-1185">Reference proteome</keyword>
<dbReference type="EMBL" id="CP126446">
    <property type="protein sequence ID" value="WIF99390.1"/>
    <property type="molecule type" value="Genomic_DNA"/>
</dbReference>
<evidence type="ECO:0000256" key="9">
    <source>
        <dbReference type="ARBA" id="ARBA00030321"/>
    </source>
</evidence>
<dbReference type="Proteomes" id="UP001236652">
    <property type="component" value="Chromosome"/>
</dbReference>
<keyword evidence="4" id="KW-0178">Competence</keyword>
<keyword evidence="3" id="KW-0588">Pheromone</keyword>
<dbReference type="Pfam" id="PF05952">
    <property type="entry name" value="ComX"/>
    <property type="match status" value="1"/>
</dbReference>
<reference evidence="10 11" key="1">
    <citation type="submission" date="2023-05" db="EMBL/GenBank/DDBJ databases">
        <title>Comparative genomics reveals the evidence of polycyclic aromatic hydrocarbons degradation in moderately halophilic genus Pontibacillus.</title>
        <authorList>
            <person name="Yang H."/>
            <person name="Qian Z."/>
        </authorList>
    </citation>
    <scope>NUCLEOTIDE SEQUENCE [LARGE SCALE GENOMIC DNA]</scope>
    <source>
        <strain evidence="11">HN14</strain>
    </source>
</reference>
<evidence type="ECO:0000256" key="4">
    <source>
        <dbReference type="ARBA" id="ARBA00023287"/>
    </source>
</evidence>
<keyword evidence="5" id="KW-0449">Lipoprotein</keyword>
<protein>
    <recommendedName>
        <fullName evidence="8">ComX pheromone</fullName>
    </recommendedName>
    <alternativeName>
        <fullName evidence="9">Competence pheromone</fullName>
    </alternativeName>
</protein>
<evidence type="ECO:0000256" key="6">
    <source>
        <dbReference type="ARBA" id="ARBA00023289"/>
    </source>
</evidence>
<evidence type="ECO:0000256" key="1">
    <source>
        <dbReference type="ARBA" id="ARBA00004613"/>
    </source>
</evidence>
<proteinExistence type="predicted"/>